<sequence>MTSELLASSSEIHANDTKIFQLKALSLNFLRNTSEITDEHIPKLNPCHFCNKEILTLPLPLHSFTVLLCGHIYHQICFEKHIELSLASEDEDSLAGQGGKRTEITTEISSRTNREQERFRGLLHELSTSIKGETTETNNEDEGSGSSILQNLAQLFQKEIKAEKHSVRVVIKGAERAGGVGDWGDCEVRSIS</sequence>
<dbReference type="AlphaFoldDB" id="A0A9N9D747"/>
<comment type="caution">
    <text evidence="2">The sequence shown here is derived from an EMBL/GenBank/DDBJ whole genome shotgun (WGS) entry which is preliminary data.</text>
</comment>
<feature type="region of interest" description="Disordered" evidence="1">
    <location>
        <begin position="91"/>
        <end position="114"/>
    </location>
</feature>
<protein>
    <submittedName>
        <fullName evidence="2">11730_t:CDS:1</fullName>
    </submittedName>
</protein>
<proteinExistence type="predicted"/>
<gene>
    <name evidence="2" type="ORF">FMOSSE_LOCUS10201</name>
</gene>
<evidence type="ECO:0000313" key="2">
    <source>
        <dbReference type="EMBL" id="CAG8625273.1"/>
    </source>
</evidence>
<dbReference type="Proteomes" id="UP000789375">
    <property type="component" value="Unassembled WGS sequence"/>
</dbReference>
<accession>A0A9N9D747</accession>
<evidence type="ECO:0000313" key="3">
    <source>
        <dbReference type="Proteomes" id="UP000789375"/>
    </source>
</evidence>
<dbReference type="EMBL" id="CAJVPP010003271">
    <property type="protein sequence ID" value="CAG8625273.1"/>
    <property type="molecule type" value="Genomic_DNA"/>
</dbReference>
<evidence type="ECO:0000256" key="1">
    <source>
        <dbReference type="SAM" id="MobiDB-lite"/>
    </source>
</evidence>
<organism evidence="2 3">
    <name type="scientific">Funneliformis mosseae</name>
    <name type="common">Endomycorrhizal fungus</name>
    <name type="synonym">Glomus mosseae</name>
    <dbReference type="NCBI Taxonomy" id="27381"/>
    <lineage>
        <taxon>Eukaryota</taxon>
        <taxon>Fungi</taxon>
        <taxon>Fungi incertae sedis</taxon>
        <taxon>Mucoromycota</taxon>
        <taxon>Glomeromycotina</taxon>
        <taxon>Glomeromycetes</taxon>
        <taxon>Glomerales</taxon>
        <taxon>Glomeraceae</taxon>
        <taxon>Funneliformis</taxon>
    </lineage>
</organism>
<reference evidence="2" key="1">
    <citation type="submission" date="2021-06" db="EMBL/GenBank/DDBJ databases">
        <authorList>
            <person name="Kallberg Y."/>
            <person name="Tangrot J."/>
            <person name="Rosling A."/>
        </authorList>
    </citation>
    <scope>NUCLEOTIDE SEQUENCE</scope>
    <source>
        <strain evidence="2">87-6 pot B 2015</strain>
    </source>
</reference>
<name>A0A9N9D747_FUNMO</name>
<keyword evidence="3" id="KW-1185">Reference proteome</keyword>